<feature type="transmembrane region" description="Helical" evidence="26">
    <location>
        <begin position="196"/>
        <end position="215"/>
    </location>
</feature>
<feature type="transmembrane region" description="Helical" evidence="26">
    <location>
        <begin position="116"/>
        <end position="145"/>
    </location>
</feature>
<evidence type="ECO:0000256" key="22">
    <source>
        <dbReference type="ARBA" id="ARBA00023150"/>
    </source>
</evidence>
<dbReference type="PANTHER" id="PTHR43341">
    <property type="entry name" value="AMINO ACID PERMEASE"/>
    <property type="match status" value="1"/>
</dbReference>
<keyword evidence="12" id="KW-0479">Metal-binding</keyword>
<keyword evidence="23" id="KW-0456">Lyase</keyword>
<evidence type="ECO:0000259" key="27">
    <source>
        <dbReference type="PROSITE" id="PS51918"/>
    </source>
</evidence>
<dbReference type="Gene3D" id="3.20.20.70">
    <property type="entry name" value="Aldolase class I"/>
    <property type="match status" value="1"/>
</dbReference>
<keyword evidence="18" id="KW-0411">Iron-sulfur</keyword>
<dbReference type="InterPro" id="IPR040064">
    <property type="entry name" value="MoaA-like"/>
</dbReference>
<dbReference type="Pfam" id="PF06463">
    <property type="entry name" value="Mob_synth_C"/>
    <property type="match status" value="1"/>
</dbReference>
<evidence type="ECO:0000256" key="23">
    <source>
        <dbReference type="ARBA" id="ARBA00023239"/>
    </source>
</evidence>
<comment type="pathway">
    <text evidence="4">Cofactor biosynthesis; molybdopterin biosynthesis.</text>
</comment>
<dbReference type="InterPro" id="IPR013483">
    <property type="entry name" value="MoaA"/>
</dbReference>
<dbReference type="GO" id="GO:0061799">
    <property type="term" value="F:cyclic pyranopterin monophosphate synthase activity"/>
    <property type="evidence" value="ECO:0007669"/>
    <property type="project" value="UniProtKB-EC"/>
</dbReference>
<keyword evidence="8" id="KW-1003">Cell membrane</keyword>
<dbReference type="Gene3D" id="3.30.70.640">
    <property type="entry name" value="Molybdopterin cofactor biosynthesis C (MoaC) domain"/>
    <property type="match status" value="1"/>
</dbReference>
<dbReference type="SFLD" id="SFLDG01067">
    <property type="entry name" value="SPASM/twitch_domain_containing"/>
    <property type="match status" value="1"/>
</dbReference>
<feature type="compositionally biased region" description="Basic and acidic residues" evidence="25">
    <location>
        <begin position="1630"/>
        <end position="1642"/>
    </location>
</feature>
<dbReference type="Pfam" id="PF00324">
    <property type="entry name" value="AA_permease"/>
    <property type="match status" value="1"/>
</dbReference>
<dbReference type="InterPro" id="IPR004841">
    <property type="entry name" value="AA-permease/SLC12A_dom"/>
</dbReference>
<dbReference type="SMART" id="SM00729">
    <property type="entry name" value="Elp3"/>
    <property type="match status" value="1"/>
</dbReference>
<feature type="region of interest" description="Disordered" evidence="25">
    <location>
        <begin position="1381"/>
        <end position="1401"/>
    </location>
</feature>
<comment type="catalytic activity">
    <reaction evidence="1">
        <text>(8S)-3',8-cyclo-7,8-dihydroguanosine 5'-triphosphate = cyclic pyranopterin phosphate + diphosphate</text>
        <dbReference type="Rhea" id="RHEA:49580"/>
        <dbReference type="ChEBI" id="CHEBI:33019"/>
        <dbReference type="ChEBI" id="CHEBI:59648"/>
        <dbReference type="ChEBI" id="CHEBI:131766"/>
        <dbReference type="EC" id="4.6.1.17"/>
    </reaction>
</comment>
<organism evidence="28 29">
    <name type="scientific">Trichophyton rubrum</name>
    <name type="common">Athlete's foot fungus</name>
    <name type="synonym">Epidermophyton rubrum</name>
    <dbReference type="NCBI Taxonomy" id="5551"/>
    <lineage>
        <taxon>Eukaryota</taxon>
        <taxon>Fungi</taxon>
        <taxon>Dikarya</taxon>
        <taxon>Ascomycota</taxon>
        <taxon>Pezizomycotina</taxon>
        <taxon>Eurotiomycetes</taxon>
        <taxon>Eurotiomycetidae</taxon>
        <taxon>Onygenales</taxon>
        <taxon>Arthrodermataceae</taxon>
        <taxon>Trichophyton</taxon>
    </lineage>
</organism>
<evidence type="ECO:0000256" key="2">
    <source>
        <dbReference type="ARBA" id="ARBA00001966"/>
    </source>
</evidence>
<feature type="region of interest" description="Disordered" evidence="25">
    <location>
        <begin position="1422"/>
        <end position="1463"/>
    </location>
</feature>
<evidence type="ECO:0000256" key="24">
    <source>
        <dbReference type="ARBA" id="ARBA00048697"/>
    </source>
</evidence>
<dbReference type="Pfam" id="PF01967">
    <property type="entry name" value="MoaC"/>
    <property type="match status" value="1"/>
</dbReference>
<dbReference type="VEuPathDB" id="FungiDB:TERG_08128"/>
<dbReference type="InterPro" id="IPR058240">
    <property type="entry name" value="rSAM_sf"/>
</dbReference>
<evidence type="ECO:0000256" key="19">
    <source>
        <dbReference type="ARBA" id="ARBA00023128"/>
    </source>
</evidence>
<evidence type="ECO:0000256" key="15">
    <source>
        <dbReference type="ARBA" id="ARBA00022970"/>
    </source>
</evidence>
<keyword evidence="11 26" id="KW-0812">Transmembrane</keyword>
<comment type="caution">
    <text evidence="28">The sequence shown here is derived from an EMBL/GenBank/DDBJ whole genome shotgun (WGS) entry which is preliminary data.</text>
</comment>
<evidence type="ECO:0000256" key="12">
    <source>
        <dbReference type="ARBA" id="ARBA00022723"/>
    </source>
</evidence>
<dbReference type="InterPro" id="IPR006638">
    <property type="entry name" value="Elp3/MiaA/NifB-like_rSAM"/>
</dbReference>
<evidence type="ECO:0000256" key="21">
    <source>
        <dbReference type="ARBA" id="ARBA00023136"/>
    </source>
</evidence>
<comment type="catalytic activity">
    <reaction evidence="24">
        <text>GTP + AH2 + S-adenosyl-L-methionine = (8S)-3',8-cyclo-7,8-dihydroguanosine 5'-triphosphate + 5'-deoxyadenosine + L-methionine + A + H(+)</text>
        <dbReference type="Rhea" id="RHEA:49576"/>
        <dbReference type="ChEBI" id="CHEBI:13193"/>
        <dbReference type="ChEBI" id="CHEBI:15378"/>
        <dbReference type="ChEBI" id="CHEBI:17319"/>
        <dbReference type="ChEBI" id="CHEBI:17499"/>
        <dbReference type="ChEBI" id="CHEBI:37565"/>
        <dbReference type="ChEBI" id="CHEBI:57844"/>
        <dbReference type="ChEBI" id="CHEBI:59789"/>
        <dbReference type="ChEBI" id="CHEBI:131766"/>
        <dbReference type="EC" id="4.1.99.22"/>
    </reaction>
</comment>
<keyword evidence="22" id="KW-0501">Molybdenum cofactor biosynthesis</keyword>
<dbReference type="Gene3D" id="1.20.1740.10">
    <property type="entry name" value="Amino acid/polyamine transporter I"/>
    <property type="match status" value="1"/>
</dbReference>
<dbReference type="InterPro" id="IPR047594">
    <property type="entry name" value="MoaC_bact/euk"/>
</dbReference>
<dbReference type="GO" id="GO:0005886">
    <property type="term" value="C:plasma membrane"/>
    <property type="evidence" value="ECO:0007669"/>
    <property type="project" value="UniProtKB-SubCell"/>
</dbReference>
<accession>A0A178F8I5</accession>
<dbReference type="InterPro" id="IPR004762">
    <property type="entry name" value="Amino_acid_permease_fungi"/>
</dbReference>
<dbReference type="CDD" id="cd01335">
    <property type="entry name" value="Radical_SAM"/>
    <property type="match status" value="1"/>
</dbReference>
<evidence type="ECO:0000256" key="3">
    <source>
        <dbReference type="ARBA" id="ARBA00004651"/>
    </source>
</evidence>
<dbReference type="CDD" id="cd01420">
    <property type="entry name" value="MoaC_PE"/>
    <property type="match status" value="1"/>
</dbReference>
<evidence type="ECO:0000256" key="26">
    <source>
        <dbReference type="SAM" id="Phobius"/>
    </source>
</evidence>
<dbReference type="UniPathway" id="UPA00344"/>
<dbReference type="CDD" id="cd21117">
    <property type="entry name" value="Twitch_MoaA"/>
    <property type="match status" value="1"/>
</dbReference>
<dbReference type="GO" id="GO:0015171">
    <property type="term" value="F:amino acid transmembrane transporter activity"/>
    <property type="evidence" value="ECO:0007669"/>
    <property type="project" value="TreeGrafter"/>
</dbReference>
<keyword evidence="21 26" id="KW-0472">Membrane</keyword>
<evidence type="ECO:0000256" key="9">
    <source>
        <dbReference type="ARBA" id="ARBA00022485"/>
    </source>
</evidence>
<evidence type="ECO:0000313" key="28">
    <source>
        <dbReference type="EMBL" id="OAL68384.1"/>
    </source>
</evidence>
<dbReference type="Proteomes" id="UP000243015">
    <property type="component" value="Unassembled WGS sequence"/>
</dbReference>
<dbReference type="SUPFAM" id="SSF56672">
    <property type="entry name" value="DNA/RNA polymerases"/>
    <property type="match status" value="1"/>
</dbReference>
<feature type="transmembrane region" description="Helical" evidence="26">
    <location>
        <begin position="90"/>
        <end position="110"/>
    </location>
</feature>
<evidence type="ECO:0000256" key="17">
    <source>
        <dbReference type="ARBA" id="ARBA00023004"/>
    </source>
</evidence>
<evidence type="ECO:0000256" key="16">
    <source>
        <dbReference type="ARBA" id="ARBA00022989"/>
    </source>
</evidence>
<dbReference type="InterPro" id="IPR036522">
    <property type="entry name" value="MoaC_sf"/>
</dbReference>
<proteinExistence type="inferred from homology"/>
<dbReference type="InterPro" id="IPR004840">
    <property type="entry name" value="Amino_acid_permease_CS"/>
</dbReference>
<dbReference type="GO" id="GO:0051539">
    <property type="term" value="F:4 iron, 4 sulfur cluster binding"/>
    <property type="evidence" value="ECO:0007669"/>
    <property type="project" value="UniProtKB-KW"/>
</dbReference>
<keyword evidence="10" id="KW-0949">S-adenosyl-L-methionine</keyword>
<dbReference type="InterPro" id="IPR010505">
    <property type="entry name" value="MoaA_twitch"/>
</dbReference>
<feature type="domain" description="Radical SAM core" evidence="27">
    <location>
        <begin position="1012"/>
        <end position="1248"/>
    </location>
</feature>
<dbReference type="PROSITE" id="PS01305">
    <property type="entry name" value="MOAA_NIFB_PQQE"/>
    <property type="match status" value="1"/>
</dbReference>
<evidence type="ECO:0000256" key="5">
    <source>
        <dbReference type="ARBA" id="ARBA00008484"/>
    </source>
</evidence>
<keyword evidence="16 26" id="KW-1133">Transmembrane helix</keyword>
<feature type="transmembrane region" description="Helical" evidence="26">
    <location>
        <begin position="310"/>
        <end position="331"/>
    </location>
</feature>
<dbReference type="SUPFAM" id="SSF55040">
    <property type="entry name" value="Molybdenum cofactor biosynthesis protein C, MoaC"/>
    <property type="match status" value="1"/>
</dbReference>
<dbReference type="InterPro" id="IPR013785">
    <property type="entry name" value="Aldolase_TIM"/>
</dbReference>
<dbReference type="InterPro" id="IPR007197">
    <property type="entry name" value="rSAM"/>
</dbReference>
<dbReference type="InterPro" id="IPR043502">
    <property type="entry name" value="DNA/RNA_pol_sf"/>
</dbReference>
<comment type="similarity">
    <text evidence="5">In the C-terminal section; belongs to the MoaC family.</text>
</comment>
<evidence type="ECO:0000256" key="4">
    <source>
        <dbReference type="ARBA" id="ARBA00005046"/>
    </source>
</evidence>
<dbReference type="GO" id="GO:0006777">
    <property type="term" value="P:Mo-molybdopterin cofactor biosynthetic process"/>
    <property type="evidence" value="ECO:0007669"/>
    <property type="project" value="UniProtKB-KW"/>
</dbReference>
<dbReference type="NCBIfam" id="TIGR00913">
    <property type="entry name" value="2A0310"/>
    <property type="match status" value="1"/>
</dbReference>
<dbReference type="SUPFAM" id="SSF102114">
    <property type="entry name" value="Radical SAM enzymes"/>
    <property type="match status" value="1"/>
</dbReference>
<feature type="transmembrane region" description="Helical" evidence="26">
    <location>
        <begin position="436"/>
        <end position="462"/>
    </location>
</feature>
<feature type="transmembrane region" description="Helical" evidence="26">
    <location>
        <begin position="411"/>
        <end position="430"/>
    </location>
</feature>
<keyword evidence="14" id="KW-0809">Transit peptide</keyword>
<evidence type="ECO:0000256" key="14">
    <source>
        <dbReference type="ARBA" id="ARBA00022946"/>
    </source>
</evidence>
<comment type="subcellular location">
    <subcellularLocation>
        <location evidence="3">Cell membrane</location>
        <topology evidence="3">Multi-pass membrane protein</topology>
    </subcellularLocation>
</comment>
<keyword evidence="17" id="KW-0408">Iron</keyword>
<evidence type="ECO:0000256" key="13">
    <source>
        <dbReference type="ARBA" id="ARBA00022741"/>
    </source>
</evidence>
<feature type="transmembrane region" description="Helical" evidence="26">
    <location>
        <begin position="483"/>
        <end position="503"/>
    </location>
</feature>
<dbReference type="SFLD" id="SFLDG01386">
    <property type="entry name" value="main_SPASM_domain-containing"/>
    <property type="match status" value="1"/>
</dbReference>
<dbReference type="PROSITE" id="PS51918">
    <property type="entry name" value="RADICAL_SAM"/>
    <property type="match status" value="1"/>
</dbReference>
<dbReference type="VEuPathDB" id="FungiDB:TERG_08129"/>
<protein>
    <submittedName>
        <fullName evidence="28">Molybdenum cofactor biosynthesis protein</fullName>
    </submittedName>
</protein>
<dbReference type="SFLD" id="SFLDG01383">
    <property type="entry name" value="cyclic_pyranopterin_phosphate"/>
    <property type="match status" value="1"/>
</dbReference>
<evidence type="ECO:0000256" key="20">
    <source>
        <dbReference type="ARBA" id="ARBA00023134"/>
    </source>
</evidence>
<dbReference type="GO" id="GO:0005525">
    <property type="term" value="F:GTP binding"/>
    <property type="evidence" value="ECO:0007669"/>
    <property type="project" value="UniProtKB-KW"/>
</dbReference>
<keyword evidence="15" id="KW-0029">Amino-acid transport</keyword>
<evidence type="ECO:0000256" key="18">
    <source>
        <dbReference type="ARBA" id="ARBA00023014"/>
    </source>
</evidence>
<evidence type="ECO:0000256" key="10">
    <source>
        <dbReference type="ARBA" id="ARBA00022691"/>
    </source>
</evidence>
<feature type="region of interest" description="Disordered" evidence="25">
    <location>
        <begin position="961"/>
        <end position="998"/>
    </location>
</feature>
<feature type="transmembrane region" description="Helical" evidence="26">
    <location>
        <begin position="227"/>
        <end position="249"/>
    </location>
</feature>
<dbReference type="NCBIfam" id="TIGR02666">
    <property type="entry name" value="moaA"/>
    <property type="match status" value="1"/>
</dbReference>
<evidence type="ECO:0000256" key="7">
    <source>
        <dbReference type="ARBA" id="ARBA00022448"/>
    </source>
</evidence>
<reference evidence="28 29" key="1">
    <citation type="submission" date="2016-05" db="EMBL/GenBank/DDBJ databases">
        <title>Genome sequencing of Trichophyton rubrum CMCC(F)T1i isolated from hair.</title>
        <authorList>
            <person name="Zhan P."/>
            <person name="Tao Y."/>
            <person name="Liu W."/>
        </authorList>
    </citation>
    <scope>NUCLEOTIDE SEQUENCE [LARGE SCALE GENOMIC DNA]</scope>
    <source>
        <strain evidence="29">CMCC(F)T1i</strain>
    </source>
</reference>
<feature type="region of interest" description="Disordered" evidence="25">
    <location>
        <begin position="1629"/>
        <end position="1648"/>
    </location>
</feature>
<sequence>MAGDQYELNGADDGKFGISEHANSISLEDEPRKNSVASFRTRFIDSFRRDPNAYFSRPANADSHFDAEQAAAATAASPLRRALKSRHLQMIAIGGSIGTGLFVGSGKALATGGPAAVVISFCLVGIMLYATIHALGELAVCFPVAGSFSHYSTRFIDPAWGFAMGWNYAIMWLTLLPLEIVSAAITVGYWKSNVSPAAWVAIFYTLIVCINMFGVRGYGEAEFIFSIIKVVAIIGFIILGITINCGGGPNGEYIGGKFWRDPGAFNNGFKGLCSVFVTAAFTFGGGELVGLAAAETSNPRKSIPTAVKQVFWRIVLFYMVSMTVVGLLVPYTDQRLLNGSGSADIKASPFVIAIQDAGIMGLDSVMNVVIMISVLSVGNAAIYGSSRTLAALAEQRQAPRFLSYIDRKGRPLFAIAAASTCGLFGFLAASDKQQDAFTWMLAISGLSSVFTWGSICLAHIRFRQGLKAQGQSVDDLPFQAQGGVIGSCIGFAINCIVLIAQFWTGFAPIGYAELSAAGRVKNWFSTYLAAPVVIAFYITYKLWHRTSFVRAKDMDLVTGRRDLNLAHLIAEERAERLSWPTWKRCSAGSSIVAEYRLTLEALRGKQSPLNLRDCWCGSHCYPEELSQTAKEGSPAHAAADGNLVNAIRASGQVSRDAVAAYSPDQRYFSTCHLPQEDNRKQTLRRLNTPIMQERQEHVLVVCTIVDARSGATEETDDMKQLMHLRIAIFGLQKAGWSVAPALYQEMGRIHDRIMAPVREARCNAARVGDMTRSRQIADDILDALGGSVIFSSLDITKGFFQQRVAKDDTWKLAFSTPHRGYKRFTVAVMGVAMSPAFFQHRMVFVGKVGAYKPEDATQSSRVSTDLGKSGGILERKQCFMSLKDVKRLSQRDEPTDLVAKRIVHLNVHLKAELRPSRDRGYSALQSRLILEGIRIFAETDEDKHDDTEDEVELRNEGALYSSGCGQAVPKEPSFRPPSLDVPPRSSPEPQLPSSRLDSLKDARPFSSFLTDTFNRQHDYLRISITERCNLRCLYCMPEEGVPLSPPEHLLTTPEIVYLSTLFVSQGVTKIRLTGGEPTVRKDILPMMQEIGKLRRDGLKELCLTTNGISLHRKLDSMAESGLTGVNLSLDTLDPFQFQIMTRRKGFEAVMKSIEKILELNERHGAGIKLKINCVVMRGINDREILPFVELGRDKVLEVRFIEYMPFDGNKWSKGKMFSYQEMLDAIKAKYPGFEKVPDHKNDTSKTYRVPGFKGKVGFITSMTHNFCGTCNRLRITSDGNLKVCLFGNTEVSLRDMIRQENNNKPISEDALQSLNLLESARQAARAEDQGYPVNERERELLDIIGAAVKRKKAKHAGIGILENMKNRPMILIDETTPRNIHHYNHRPPVKRRPRTLDSSRQSWESIPIHLLGIDRSTGHSPRLYSTWKSSTGVEPPPSTSSQSKPTKDSTIRDLPTASHTKLPHLTPNETVHMTSIGHKPETNRLATAVCRVTFSNPTPISLLTTGDGLMKKGDVLSVARIAGIMAAKKAADIIPLAHPGLGITGIEVDVAVCPPDPEENMPNEKNRVDNGVHGSILVTSSVSCLGRTGVEMEAMTSVLGAALTVYDMCKAVDKGMVIGEARVVQKRGGKSGDWEEGIRVSDSKGNSN</sequence>
<dbReference type="InterPro" id="IPR050524">
    <property type="entry name" value="APC_YAT"/>
</dbReference>
<dbReference type="InterPro" id="IPR000385">
    <property type="entry name" value="MoaA_NifB_PqqE_Fe-S-bd_CS"/>
</dbReference>
<dbReference type="PROSITE" id="PS00218">
    <property type="entry name" value="AMINO_ACID_PERMEASE_1"/>
    <property type="match status" value="1"/>
</dbReference>
<evidence type="ECO:0000256" key="1">
    <source>
        <dbReference type="ARBA" id="ARBA00001637"/>
    </source>
</evidence>
<gene>
    <name evidence="28" type="ORF">A7C99_0325</name>
</gene>
<name>A0A178F8I5_TRIRU</name>
<dbReference type="SFLD" id="SFLDS00029">
    <property type="entry name" value="Radical_SAM"/>
    <property type="match status" value="1"/>
</dbReference>
<keyword evidence="7" id="KW-0813">Transport</keyword>
<dbReference type="EMBL" id="LHPM01000007">
    <property type="protein sequence ID" value="OAL68384.1"/>
    <property type="molecule type" value="Genomic_DNA"/>
</dbReference>
<evidence type="ECO:0000256" key="8">
    <source>
        <dbReference type="ARBA" id="ARBA00022475"/>
    </source>
</evidence>
<keyword evidence="20" id="KW-0342">GTP-binding</keyword>
<comment type="similarity">
    <text evidence="6">In the N-terminal section; belongs to the radical SAM superfamily. MoaA family.</text>
</comment>
<dbReference type="VEuPathDB" id="FungiDB:TERG_08127"/>
<feature type="transmembrane region" description="Helical" evidence="26">
    <location>
        <begin position="166"/>
        <end position="190"/>
    </location>
</feature>
<evidence type="ECO:0000256" key="11">
    <source>
        <dbReference type="ARBA" id="ARBA00022692"/>
    </source>
</evidence>
<dbReference type="GO" id="GO:0061798">
    <property type="term" value="F:GTP 3',8'-cyclase activity"/>
    <property type="evidence" value="ECO:0007669"/>
    <property type="project" value="UniProtKB-EC"/>
</dbReference>
<evidence type="ECO:0000256" key="25">
    <source>
        <dbReference type="SAM" id="MobiDB-lite"/>
    </source>
</evidence>
<dbReference type="FunFam" id="1.20.1740.10:FF:000017">
    <property type="entry name" value="Amino acid permease"/>
    <property type="match status" value="1"/>
</dbReference>
<keyword evidence="9" id="KW-0004">4Fe-4S</keyword>
<dbReference type="Pfam" id="PF04055">
    <property type="entry name" value="Radical_SAM"/>
    <property type="match status" value="1"/>
</dbReference>
<dbReference type="GO" id="GO:0046872">
    <property type="term" value="F:metal ion binding"/>
    <property type="evidence" value="ECO:0007669"/>
    <property type="project" value="UniProtKB-KW"/>
</dbReference>
<evidence type="ECO:0000256" key="6">
    <source>
        <dbReference type="ARBA" id="ARBA00009862"/>
    </source>
</evidence>
<dbReference type="PANTHER" id="PTHR43341:SF1">
    <property type="entry name" value="GENERAL AMINO-ACID PERMEASE GAP1"/>
    <property type="match status" value="1"/>
</dbReference>
<evidence type="ECO:0000313" key="29">
    <source>
        <dbReference type="Proteomes" id="UP000243015"/>
    </source>
</evidence>
<dbReference type="InterPro" id="IPR002820">
    <property type="entry name" value="Mopterin_CF_biosynth-C_dom"/>
</dbReference>
<keyword evidence="19" id="KW-0496">Mitochondrion</keyword>
<comment type="cofactor">
    <cofactor evidence="2">
        <name>[4Fe-4S] cluster</name>
        <dbReference type="ChEBI" id="CHEBI:49883"/>
    </cofactor>
</comment>
<feature type="compositionally biased region" description="Basic residues" evidence="25">
    <location>
        <begin position="1381"/>
        <end position="1393"/>
    </location>
</feature>
<feature type="transmembrane region" description="Helical" evidence="26">
    <location>
        <begin position="368"/>
        <end position="390"/>
    </location>
</feature>
<keyword evidence="13" id="KW-0547">Nucleotide-binding</keyword>